<organism evidence="1 2">
    <name type="scientific">Leifsonia tongyongensis</name>
    <dbReference type="NCBI Taxonomy" id="1268043"/>
    <lineage>
        <taxon>Bacteria</taxon>
        <taxon>Bacillati</taxon>
        <taxon>Actinomycetota</taxon>
        <taxon>Actinomycetes</taxon>
        <taxon>Micrococcales</taxon>
        <taxon>Microbacteriaceae</taxon>
        <taxon>Leifsonia</taxon>
    </lineage>
</organism>
<dbReference type="EMBL" id="JAAGWY010000001">
    <property type="protein sequence ID" value="NEN05551.1"/>
    <property type="molecule type" value="Genomic_DNA"/>
</dbReference>
<sequence length="78" mass="8486">MARHLTFSARLLRRDATPQTVVVRGTSDTPPKTLRRAAGGGGQLAFDVYALVDADGWPHEATYTYVETVERASANPDL</sequence>
<protein>
    <submittedName>
        <fullName evidence="1">Uncharacterized protein</fullName>
    </submittedName>
</protein>
<keyword evidence="2" id="KW-1185">Reference proteome</keyword>
<name>A0A6L9XVU1_9MICO</name>
<dbReference type="AlphaFoldDB" id="A0A6L9XVU1"/>
<accession>A0A6L9XVU1</accession>
<comment type="caution">
    <text evidence="1">The sequence shown here is derived from an EMBL/GenBank/DDBJ whole genome shotgun (WGS) entry which is preliminary data.</text>
</comment>
<dbReference type="RefSeq" id="WP_163288751.1">
    <property type="nucleotide sequence ID" value="NZ_JAAGWY010000001.1"/>
</dbReference>
<proteinExistence type="predicted"/>
<gene>
    <name evidence="1" type="ORF">G3T36_06665</name>
</gene>
<reference evidence="1 2" key="1">
    <citation type="journal article" date="2014" name="J. Microbiol.">
        <title>Diaminobutyricibacter tongyongensis gen. nov., sp. nov. and Homoserinibacter gongjuensis gen. nov., sp. nov. belong to the family Microbacteriaceae.</title>
        <authorList>
            <person name="Kim S.J."/>
            <person name="Ahn J.H."/>
            <person name="Weon H.Y."/>
            <person name="Hamada M."/>
            <person name="Suzuki K."/>
            <person name="Kwon S.W."/>
        </authorList>
    </citation>
    <scope>NUCLEOTIDE SEQUENCE [LARGE SCALE GENOMIC DNA]</scope>
    <source>
        <strain evidence="1 2">NBRC 108724</strain>
    </source>
</reference>
<dbReference type="Proteomes" id="UP000474967">
    <property type="component" value="Unassembled WGS sequence"/>
</dbReference>
<evidence type="ECO:0000313" key="1">
    <source>
        <dbReference type="EMBL" id="NEN05551.1"/>
    </source>
</evidence>
<evidence type="ECO:0000313" key="2">
    <source>
        <dbReference type="Proteomes" id="UP000474967"/>
    </source>
</evidence>